<keyword evidence="5" id="KW-1185">Reference proteome</keyword>
<sequence>MRRMRIVKKLGVLLAALATMTACAPTAEPYSSASPQTCHKDKLATLYKGIFTFGTDRPVYPPWYMGDNLANGEGFESALAYTIANRLGYAATDVRWVRVPFGEAIAAGAKSFDANLNQFSITEQRRAAVDFSTPYFDVDQAVVTVKGSPAAGVRNLDDLKRLRLGAQVATTSHTAALAVGGRNAVEVYETNGDAKLALSGREIDALIADLPTAFAIVGELRDGMMVGQLPAGDQAPEQFGLVLAKHSGLTACVSLVVDSLRDDGTLAQLRSQWLAEAGEAPQLA</sequence>
<dbReference type="Proteomes" id="UP000069773">
    <property type="component" value="Unassembled WGS sequence"/>
</dbReference>
<dbReference type="Pfam" id="PF00497">
    <property type="entry name" value="SBP_bac_3"/>
    <property type="match status" value="1"/>
</dbReference>
<dbReference type="SUPFAM" id="SSF53850">
    <property type="entry name" value="Periplasmic binding protein-like II"/>
    <property type="match status" value="1"/>
</dbReference>
<feature type="signal peptide" evidence="2">
    <location>
        <begin position="1"/>
        <end position="24"/>
    </location>
</feature>
<name>A0ABQ0KRT3_MYCNV</name>
<reference evidence="4 5" key="1">
    <citation type="journal article" date="2016" name="Genome Announc.">
        <title>Draft Genome Sequences of Five Rapidly Growing Mycobacterium Species, M. thermoresistibile, M. fortuitum subsp. acetamidolyticum, M. canariasense, M. brisbanense, and M. novocastrense.</title>
        <authorList>
            <person name="Katahira K."/>
            <person name="Ogura Y."/>
            <person name="Gotoh Y."/>
            <person name="Hayashi T."/>
        </authorList>
    </citation>
    <scope>NUCLEOTIDE SEQUENCE [LARGE SCALE GENOMIC DNA]</scope>
    <source>
        <strain evidence="4 5">JCM18114</strain>
    </source>
</reference>
<dbReference type="PANTHER" id="PTHR35936:SF17">
    <property type="entry name" value="ARGININE-BINDING EXTRACELLULAR PROTEIN ARTP"/>
    <property type="match status" value="1"/>
</dbReference>
<dbReference type="EMBL" id="BCTA01000086">
    <property type="protein sequence ID" value="GAT12054.1"/>
    <property type="molecule type" value="Genomic_DNA"/>
</dbReference>
<dbReference type="SMART" id="SM00062">
    <property type="entry name" value="PBPb"/>
    <property type="match status" value="1"/>
</dbReference>
<dbReference type="InterPro" id="IPR001638">
    <property type="entry name" value="Solute-binding_3/MltF_N"/>
</dbReference>
<comment type="caution">
    <text evidence="4">The sequence shown here is derived from an EMBL/GenBank/DDBJ whole genome shotgun (WGS) entry which is preliminary data.</text>
</comment>
<evidence type="ECO:0000313" key="5">
    <source>
        <dbReference type="Proteomes" id="UP000069773"/>
    </source>
</evidence>
<accession>A0ABQ0KRT3</accession>
<feature type="chain" id="PRO_5047359122" evidence="2">
    <location>
        <begin position="25"/>
        <end position="284"/>
    </location>
</feature>
<dbReference type="CDD" id="cd13530">
    <property type="entry name" value="PBP2_peptides_like"/>
    <property type="match status" value="1"/>
</dbReference>
<evidence type="ECO:0000256" key="2">
    <source>
        <dbReference type="SAM" id="SignalP"/>
    </source>
</evidence>
<keyword evidence="1 2" id="KW-0732">Signal</keyword>
<gene>
    <name evidence="4" type="ORF">RMCN_5187</name>
</gene>
<feature type="domain" description="Solute-binding protein family 3/N-terminal" evidence="3">
    <location>
        <begin position="50"/>
        <end position="277"/>
    </location>
</feature>
<evidence type="ECO:0000313" key="4">
    <source>
        <dbReference type="EMBL" id="GAT12054.1"/>
    </source>
</evidence>
<dbReference type="Gene3D" id="3.40.190.10">
    <property type="entry name" value="Periplasmic binding protein-like II"/>
    <property type="match status" value="2"/>
</dbReference>
<organism evidence="4 5">
    <name type="scientific">Mycolicibacterium novocastrense</name>
    <name type="common">Mycobacterium novocastrense</name>
    <dbReference type="NCBI Taxonomy" id="59813"/>
    <lineage>
        <taxon>Bacteria</taxon>
        <taxon>Bacillati</taxon>
        <taxon>Actinomycetota</taxon>
        <taxon>Actinomycetes</taxon>
        <taxon>Mycobacteriales</taxon>
        <taxon>Mycobacteriaceae</taxon>
        <taxon>Mycolicibacterium</taxon>
    </lineage>
</organism>
<evidence type="ECO:0000259" key="3">
    <source>
        <dbReference type="SMART" id="SM00062"/>
    </source>
</evidence>
<evidence type="ECO:0000256" key="1">
    <source>
        <dbReference type="ARBA" id="ARBA00022729"/>
    </source>
</evidence>
<dbReference type="PROSITE" id="PS51257">
    <property type="entry name" value="PROKAR_LIPOPROTEIN"/>
    <property type="match status" value="1"/>
</dbReference>
<protein>
    <submittedName>
        <fullName evidence="4">Amino acid ABC transporter substrate-binding protein, PAAT family</fullName>
    </submittedName>
</protein>
<proteinExistence type="predicted"/>
<dbReference type="PANTHER" id="PTHR35936">
    <property type="entry name" value="MEMBRANE-BOUND LYTIC MUREIN TRANSGLYCOSYLASE F"/>
    <property type="match status" value="1"/>
</dbReference>